<proteinExistence type="predicted"/>
<feature type="transmembrane region" description="Helical" evidence="1">
    <location>
        <begin position="175"/>
        <end position="195"/>
    </location>
</feature>
<organism evidence="2 3">
    <name type="scientific">Paenibacillus albidus</name>
    <dbReference type="NCBI Taxonomy" id="2041023"/>
    <lineage>
        <taxon>Bacteria</taxon>
        <taxon>Bacillati</taxon>
        <taxon>Bacillota</taxon>
        <taxon>Bacilli</taxon>
        <taxon>Bacillales</taxon>
        <taxon>Paenibacillaceae</taxon>
        <taxon>Paenibacillus</taxon>
    </lineage>
</organism>
<feature type="transmembrane region" description="Helical" evidence="1">
    <location>
        <begin position="106"/>
        <end position="132"/>
    </location>
</feature>
<feature type="transmembrane region" description="Helical" evidence="1">
    <location>
        <begin position="215"/>
        <end position="242"/>
    </location>
</feature>
<protein>
    <recommendedName>
        <fullName evidence="4">ABC transporter permease</fullName>
    </recommendedName>
</protein>
<accession>A0A917C349</accession>
<dbReference type="EMBL" id="BMKR01000004">
    <property type="protein sequence ID" value="GGF67765.1"/>
    <property type="molecule type" value="Genomic_DNA"/>
</dbReference>
<dbReference type="PANTHER" id="PTHR37305:SF1">
    <property type="entry name" value="MEMBRANE PROTEIN"/>
    <property type="match status" value="1"/>
</dbReference>
<dbReference type="RefSeq" id="WP_189022766.1">
    <property type="nucleotide sequence ID" value="NZ_BMKR01000004.1"/>
</dbReference>
<dbReference type="Pfam" id="PF12730">
    <property type="entry name" value="ABC2_membrane_4"/>
    <property type="match status" value="1"/>
</dbReference>
<evidence type="ECO:0008006" key="4">
    <source>
        <dbReference type="Google" id="ProtNLM"/>
    </source>
</evidence>
<keyword evidence="3" id="KW-1185">Reference proteome</keyword>
<keyword evidence="1" id="KW-1133">Transmembrane helix</keyword>
<feature type="transmembrane region" description="Helical" evidence="1">
    <location>
        <begin position="62"/>
        <end position="85"/>
    </location>
</feature>
<reference evidence="2" key="1">
    <citation type="journal article" date="2014" name="Int. J. Syst. Evol. Microbiol.">
        <title>Complete genome sequence of Corynebacterium casei LMG S-19264T (=DSM 44701T), isolated from a smear-ripened cheese.</title>
        <authorList>
            <consortium name="US DOE Joint Genome Institute (JGI-PGF)"/>
            <person name="Walter F."/>
            <person name="Albersmeier A."/>
            <person name="Kalinowski J."/>
            <person name="Ruckert C."/>
        </authorList>
    </citation>
    <scope>NUCLEOTIDE SEQUENCE</scope>
    <source>
        <strain evidence="2">CGMCC 1.16134</strain>
    </source>
</reference>
<feature type="transmembrane region" description="Helical" evidence="1">
    <location>
        <begin position="144"/>
        <end position="168"/>
    </location>
</feature>
<gene>
    <name evidence="2" type="ORF">GCM10010912_10960</name>
</gene>
<dbReference type="AlphaFoldDB" id="A0A917C349"/>
<name>A0A917C349_9BACL</name>
<comment type="caution">
    <text evidence="2">The sequence shown here is derived from an EMBL/GenBank/DDBJ whole genome shotgun (WGS) entry which is preliminary data.</text>
</comment>
<keyword evidence="1" id="KW-0812">Transmembrane</keyword>
<evidence type="ECO:0000313" key="2">
    <source>
        <dbReference type="EMBL" id="GGF67765.1"/>
    </source>
</evidence>
<evidence type="ECO:0000256" key="1">
    <source>
        <dbReference type="SAM" id="Phobius"/>
    </source>
</evidence>
<feature type="transmembrane region" description="Helical" evidence="1">
    <location>
        <begin position="21"/>
        <end position="42"/>
    </location>
</feature>
<reference evidence="2" key="2">
    <citation type="submission" date="2020-09" db="EMBL/GenBank/DDBJ databases">
        <authorList>
            <person name="Sun Q."/>
            <person name="Zhou Y."/>
        </authorList>
    </citation>
    <scope>NUCLEOTIDE SEQUENCE</scope>
    <source>
        <strain evidence="2">CGMCC 1.16134</strain>
    </source>
</reference>
<dbReference type="Proteomes" id="UP000637643">
    <property type="component" value="Unassembled WGS sequence"/>
</dbReference>
<evidence type="ECO:0000313" key="3">
    <source>
        <dbReference type="Proteomes" id="UP000637643"/>
    </source>
</evidence>
<dbReference type="PANTHER" id="PTHR37305">
    <property type="entry name" value="INTEGRAL MEMBRANE PROTEIN-RELATED"/>
    <property type="match status" value="1"/>
</dbReference>
<keyword evidence="1" id="KW-0472">Membrane</keyword>
<sequence length="248" mass="27662">MRNFNRLIVNEWLKMSRKKSFLIPFLIVLVLPLLVGYVSHTFSTQTPEPGGAFMKDSLLPSGIGQIVTILAVIGTAGMVAKEYSLGTIKFLLIRARSRTVILGSKYMTALLYGFTLTLVTLISGFTAEMIWFADGIQSLDVQMILMSLLYGLVYTAVYVTFGFMMGILTTSTGATIGITMFVIMLDKIMIFRDFYKYMLFPNMNLSVYQDGGAPLPGMTLSFSSIVLSVYTLLFLLISFTVFRRRDVA</sequence>